<dbReference type="PANTHER" id="PTHR45725:SF1">
    <property type="entry name" value="DISHEVELLED ASSOCIATED ACTIVATOR OF MORPHOGENESIS, ISOFORM D"/>
    <property type="match status" value="1"/>
</dbReference>
<comment type="caution">
    <text evidence="4">The sequence shown here is derived from an EMBL/GenBank/DDBJ whole genome shotgun (WGS) entry which is preliminary data.</text>
</comment>
<dbReference type="OrthoDB" id="1104827at2759"/>
<dbReference type="InterPro" id="IPR042201">
    <property type="entry name" value="FH2_Formin_sf"/>
</dbReference>
<dbReference type="InterPro" id="IPR015425">
    <property type="entry name" value="FH2_Formin"/>
</dbReference>
<organism evidence="4 5">
    <name type="scientific">Modicella reniformis</name>
    <dbReference type="NCBI Taxonomy" id="1440133"/>
    <lineage>
        <taxon>Eukaryota</taxon>
        <taxon>Fungi</taxon>
        <taxon>Fungi incertae sedis</taxon>
        <taxon>Mucoromycota</taxon>
        <taxon>Mortierellomycotina</taxon>
        <taxon>Mortierellomycetes</taxon>
        <taxon>Mortierellales</taxon>
        <taxon>Mortierellaceae</taxon>
        <taxon>Modicella</taxon>
    </lineage>
</organism>
<dbReference type="AlphaFoldDB" id="A0A9P6LYW2"/>
<dbReference type="Proteomes" id="UP000749646">
    <property type="component" value="Unassembled WGS sequence"/>
</dbReference>
<dbReference type="SUPFAM" id="SSF101447">
    <property type="entry name" value="Formin homology 2 domain (FH2 domain)"/>
    <property type="match status" value="1"/>
</dbReference>
<dbReference type="PROSITE" id="PS51444">
    <property type="entry name" value="FH2"/>
    <property type="match status" value="1"/>
</dbReference>
<dbReference type="PANTHER" id="PTHR45725">
    <property type="entry name" value="FORMIN HOMOLOGY 2 FAMILY MEMBER"/>
    <property type="match status" value="1"/>
</dbReference>
<dbReference type="Gene3D" id="6.10.30.50">
    <property type="match status" value="1"/>
</dbReference>
<feature type="domain" description="DAD" evidence="2">
    <location>
        <begin position="424"/>
        <end position="456"/>
    </location>
</feature>
<keyword evidence="5" id="KW-1185">Reference proteome</keyword>
<evidence type="ECO:0000259" key="2">
    <source>
        <dbReference type="PROSITE" id="PS51231"/>
    </source>
</evidence>
<evidence type="ECO:0000259" key="3">
    <source>
        <dbReference type="PROSITE" id="PS51444"/>
    </source>
</evidence>
<dbReference type="SMART" id="SM00498">
    <property type="entry name" value="FH2"/>
    <property type="match status" value="1"/>
</dbReference>
<dbReference type="Gene3D" id="1.20.58.2220">
    <property type="entry name" value="Formin, FH2 domain"/>
    <property type="match status" value="1"/>
</dbReference>
<gene>
    <name evidence="4" type="primary">DAAM2</name>
    <name evidence="4" type="ORF">BGZ65_005338</name>
</gene>
<name>A0A9P6LYW2_9FUNG</name>
<dbReference type="Gene3D" id="1.20.58.630">
    <property type="match status" value="1"/>
</dbReference>
<evidence type="ECO:0000313" key="4">
    <source>
        <dbReference type="EMBL" id="KAF9952327.1"/>
    </source>
</evidence>
<feature type="region of interest" description="Disordered" evidence="1">
    <location>
        <begin position="399"/>
        <end position="465"/>
    </location>
</feature>
<dbReference type="InterPro" id="IPR051425">
    <property type="entry name" value="Formin_Homology"/>
</dbReference>
<feature type="compositionally biased region" description="Basic and acidic residues" evidence="1">
    <location>
        <begin position="399"/>
        <end position="411"/>
    </location>
</feature>
<dbReference type="PROSITE" id="PS51231">
    <property type="entry name" value="DAD"/>
    <property type="match status" value="1"/>
</dbReference>
<dbReference type="InterPro" id="IPR014767">
    <property type="entry name" value="DAD_dom"/>
</dbReference>
<proteinExistence type="predicted"/>
<accession>A0A9P6LYW2</accession>
<feature type="domain" description="FH2" evidence="3">
    <location>
        <begin position="1"/>
        <end position="395"/>
    </location>
</feature>
<evidence type="ECO:0000256" key="1">
    <source>
        <dbReference type="SAM" id="MobiDB-lite"/>
    </source>
</evidence>
<reference evidence="4" key="1">
    <citation type="journal article" date="2020" name="Fungal Divers.">
        <title>Resolving the Mortierellaceae phylogeny through synthesis of multi-gene phylogenetics and phylogenomics.</title>
        <authorList>
            <person name="Vandepol N."/>
            <person name="Liber J."/>
            <person name="Desiro A."/>
            <person name="Na H."/>
            <person name="Kennedy M."/>
            <person name="Barry K."/>
            <person name="Grigoriev I.V."/>
            <person name="Miller A.N."/>
            <person name="O'Donnell K."/>
            <person name="Stajich J.E."/>
            <person name="Bonito G."/>
        </authorList>
    </citation>
    <scope>NUCLEOTIDE SEQUENCE</scope>
    <source>
        <strain evidence="4">MES-2147</strain>
    </source>
</reference>
<dbReference type="EMBL" id="JAAAHW010006995">
    <property type="protein sequence ID" value="KAF9952327.1"/>
    <property type="molecule type" value="Genomic_DNA"/>
</dbReference>
<protein>
    <submittedName>
        <fullName evidence="4">Dishevelled associated activator of morphogenesis 2</fullName>
    </submittedName>
</protein>
<sequence length="485" mass="54824">MAGVKLKTLQWDKLNYMAVGSTVWGSGGVDEGALQRALEANRIFGNMEELFAAKVAELREPRAAKKSREILVIEQRRAHQINIMLGGMRHTNTEIRFAILRMDEENLSLVQLTNLLKFVPGAEEIGKLLEYKDASDEVQLGRAEAFFVEILKIDRYQQRLEGLKFKMTFPALLTSAIASITLASKNLKSSRYFKELLNLILMIGNYMNGSGHNGGAFGFKIASINKLVDTKASNNTNMTLLHFLTTITESTLPDMLQYQTEISACGEACRVSLPELQSEYNHIKTMLKEIKTELHTHYPGGLETCPDDRYSVVMRPFIETVEIEFSLIEAYMAEMNDVYNDCVKFFGEDPAIIKPDEFFGIFKTFMSSFQKSSLDNRKIREKEEQREKTKLAVKQRQEQLAAKREKNRLKVPDIGSGEGSTSDGDGDKGMMDSLLETLRNGGGDSETTRRDRRRRQRTDHAISIAVKAQDLLTSLRENDEPMPST</sequence>
<dbReference type="Pfam" id="PF02181">
    <property type="entry name" value="FH2"/>
    <property type="match status" value="1"/>
</dbReference>
<evidence type="ECO:0000313" key="5">
    <source>
        <dbReference type="Proteomes" id="UP000749646"/>
    </source>
</evidence>